<comment type="caution">
    <text evidence="15">The sequence shown here is derived from an EMBL/GenBank/DDBJ whole genome shotgun (WGS) entry which is preliminary data.</text>
</comment>
<dbReference type="InterPro" id="IPR051760">
    <property type="entry name" value="KMT5A"/>
</dbReference>
<keyword evidence="16" id="KW-1185">Reference proteome</keyword>
<feature type="compositionally biased region" description="Basic and acidic residues" evidence="13">
    <location>
        <begin position="22"/>
        <end position="40"/>
    </location>
</feature>
<dbReference type="EC" id="2.1.1.361" evidence="3"/>
<dbReference type="AlphaFoldDB" id="A0A1W0WSM7"/>
<feature type="region of interest" description="Disordered" evidence="13">
    <location>
        <begin position="102"/>
        <end position="174"/>
    </location>
</feature>
<reference evidence="16" key="1">
    <citation type="submission" date="2017-01" db="EMBL/GenBank/DDBJ databases">
        <title>Comparative genomics of anhydrobiosis in the tardigrade Hypsibius dujardini.</title>
        <authorList>
            <person name="Yoshida Y."/>
            <person name="Koutsovoulos G."/>
            <person name="Laetsch D."/>
            <person name="Stevens L."/>
            <person name="Kumar S."/>
            <person name="Horikawa D."/>
            <person name="Ishino K."/>
            <person name="Komine S."/>
            <person name="Tomita M."/>
            <person name="Blaxter M."/>
            <person name="Arakawa K."/>
        </authorList>
    </citation>
    <scope>NUCLEOTIDE SEQUENCE [LARGE SCALE GENOMIC DNA]</scope>
    <source>
        <strain evidence="16">Z151</strain>
    </source>
</reference>
<dbReference type="PROSITE" id="PS50280">
    <property type="entry name" value="SET"/>
    <property type="match status" value="1"/>
</dbReference>
<evidence type="ECO:0000256" key="11">
    <source>
        <dbReference type="ARBA" id="ARBA00023242"/>
    </source>
</evidence>
<evidence type="ECO:0000256" key="13">
    <source>
        <dbReference type="SAM" id="MobiDB-lite"/>
    </source>
</evidence>
<feature type="domain" description="SET" evidence="14">
    <location>
        <begin position="213"/>
        <end position="337"/>
    </location>
</feature>
<proteinExistence type="predicted"/>
<evidence type="ECO:0000256" key="1">
    <source>
        <dbReference type="ARBA" id="ARBA00004123"/>
    </source>
</evidence>
<evidence type="ECO:0000256" key="6">
    <source>
        <dbReference type="ARBA" id="ARBA00022679"/>
    </source>
</evidence>
<comment type="catalytic activity">
    <reaction evidence="12">
        <text>L-lysyl(20)-[histone H4] + S-adenosyl-L-methionine = N(6)-methyl-L-lysyl(20)-[histone H4] + S-adenosyl-L-homocysteine + H(+)</text>
        <dbReference type="Rhea" id="RHEA:60344"/>
        <dbReference type="Rhea" id="RHEA-COMP:15554"/>
        <dbReference type="Rhea" id="RHEA-COMP:15555"/>
        <dbReference type="ChEBI" id="CHEBI:15378"/>
        <dbReference type="ChEBI" id="CHEBI:29969"/>
        <dbReference type="ChEBI" id="CHEBI:57856"/>
        <dbReference type="ChEBI" id="CHEBI:59789"/>
        <dbReference type="ChEBI" id="CHEBI:61929"/>
        <dbReference type="EC" id="2.1.1.361"/>
    </reaction>
</comment>
<feature type="region of interest" description="Disordered" evidence="13">
    <location>
        <begin position="1"/>
        <end position="44"/>
    </location>
</feature>
<accession>A0A1W0WSM7</accession>
<dbReference type="InterPro" id="IPR016858">
    <property type="entry name" value="KMT5A-like"/>
</dbReference>
<sequence>MASVIAELPLPAHVPLAKSPKKRQEDAREDSVKSPVEAKKLFTKPTTRTVKTRAQAVEKVAEPVRESSLEIIEIVETIRSPAVDNSGKMTKRRIQSRLVGIFKTPSPSGRGKSGKAPTESVTTTRTVIELLDDDEETVRDVGESSQLNASHHMTTPDAAEAKAKGKPVGKAKSQPGIQSFFSIRKSTRNADKSKKEKEESELHRRILAGEEDSRITITDFGVKGRGLVAKESFQMDEFVVEYSGDLITTYANAKKKEAFYAECPDKYGCYMYFFKHRDKTLCVDATADTGRFGRLLNHSRTAPNLRTEVVEIKGKPYLILRAARDIKAGEELVYDYGDRTPASIAAFPWLKD</sequence>
<name>A0A1W0WSM7_HYPEX</name>
<dbReference type="InterPro" id="IPR047266">
    <property type="entry name" value="KMT5A-like_SET"/>
</dbReference>
<evidence type="ECO:0000256" key="9">
    <source>
        <dbReference type="ARBA" id="ARBA00023015"/>
    </source>
</evidence>
<dbReference type="GO" id="GO:0005700">
    <property type="term" value="C:polytene chromosome"/>
    <property type="evidence" value="ECO:0007669"/>
    <property type="project" value="TreeGrafter"/>
</dbReference>
<evidence type="ECO:0000256" key="4">
    <source>
        <dbReference type="ARBA" id="ARBA00022454"/>
    </source>
</evidence>
<keyword evidence="11" id="KW-0539">Nucleus</keyword>
<dbReference type="InterPro" id="IPR046341">
    <property type="entry name" value="SET_dom_sf"/>
</dbReference>
<evidence type="ECO:0000256" key="3">
    <source>
        <dbReference type="ARBA" id="ARBA00012187"/>
    </source>
</evidence>
<keyword evidence="9" id="KW-0805">Transcription regulation</keyword>
<gene>
    <name evidence="15" type="ORF">BV898_07780</name>
</gene>
<evidence type="ECO:0000256" key="12">
    <source>
        <dbReference type="ARBA" id="ARBA00047784"/>
    </source>
</evidence>
<evidence type="ECO:0000313" key="16">
    <source>
        <dbReference type="Proteomes" id="UP000192578"/>
    </source>
</evidence>
<dbReference type="GO" id="GO:0006357">
    <property type="term" value="P:regulation of transcription by RNA polymerase II"/>
    <property type="evidence" value="ECO:0007669"/>
    <property type="project" value="TreeGrafter"/>
</dbReference>
<evidence type="ECO:0000259" key="14">
    <source>
        <dbReference type="PROSITE" id="PS50280"/>
    </source>
</evidence>
<dbReference type="Gene3D" id="2.170.270.10">
    <property type="entry name" value="SET domain"/>
    <property type="match status" value="1"/>
</dbReference>
<dbReference type="InterPro" id="IPR001214">
    <property type="entry name" value="SET_dom"/>
</dbReference>
<evidence type="ECO:0000256" key="10">
    <source>
        <dbReference type="ARBA" id="ARBA00023163"/>
    </source>
</evidence>
<keyword evidence="7" id="KW-0949">S-adenosyl-L-methionine</keyword>
<keyword evidence="6" id="KW-0808">Transferase</keyword>
<dbReference type="PANTHER" id="PTHR46167">
    <property type="entry name" value="N-LYSINE METHYLTRANSFERASE KMT5A"/>
    <property type="match status" value="1"/>
</dbReference>
<organism evidence="15 16">
    <name type="scientific">Hypsibius exemplaris</name>
    <name type="common">Freshwater tardigrade</name>
    <dbReference type="NCBI Taxonomy" id="2072580"/>
    <lineage>
        <taxon>Eukaryota</taxon>
        <taxon>Metazoa</taxon>
        <taxon>Ecdysozoa</taxon>
        <taxon>Tardigrada</taxon>
        <taxon>Eutardigrada</taxon>
        <taxon>Parachela</taxon>
        <taxon>Hypsibioidea</taxon>
        <taxon>Hypsibiidae</taxon>
        <taxon>Hypsibius</taxon>
    </lineage>
</organism>
<dbReference type="GO" id="GO:0140944">
    <property type="term" value="F:histone H4K20 monomethyltransferase activity"/>
    <property type="evidence" value="ECO:0007669"/>
    <property type="project" value="UniProtKB-EC"/>
</dbReference>
<keyword evidence="8" id="KW-0156">Chromatin regulator</keyword>
<dbReference type="SUPFAM" id="SSF82199">
    <property type="entry name" value="SET domain"/>
    <property type="match status" value="1"/>
</dbReference>
<evidence type="ECO:0000256" key="8">
    <source>
        <dbReference type="ARBA" id="ARBA00022853"/>
    </source>
</evidence>
<dbReference type="OrthoDB" id="5560686at2759"/>
<evidence type="ECO:0000256" key="2">
    <source>
        <dbReference type="ARBA" id="ARBA00004286"/>
    </source>
</evidence>
<keyword evidence="10" id="KW-0804">Transcription</keyword>
<protein>
    <recommendedName>
        <fullName evidence="3">[histone H4]-lysine(20) N-methyltransferase</fullName>
        <ecNumber evidence="3">2.1.1.361</ecNumber>
    </recommendedName>
</protein>
<dbReference type="GO" id="GO:0005634">
    <property type="term" value="C:nucleus"/>
    <property type="evidence" value="ECO:0007669"/>
    <property type="project" value="UniProtKB-SubCell"/>
</dbReference>
<evidence type="ECO:0000256" key="7">
    <source>
        <dbReference type="ARBA" id="ARBA00022691"/>
    </source>
</evidence>
<evidence type="ECO:0000313" key="15">
    <source>
        <dbReference type="EMBL" id="OQV18190.1"/>
    </source>
</evidence>
<dbReference type="Proteomes" id="UP000192578">
    <property type="component" value="Unassembled WGS sequence"/>
</dbReference>
<dbReference type="Pfam" id="PF00856">
    <property type="entry name" value="SET"/>
    <property type="match status" value="1"/>
</dbReference>
<dbReference type="PANTHER" id="PTHR46167:SF1">
    <property type="entry name" value="N-LYSINE METHYLTRANSFERASE KMT5A"/>
    <property type="match status" value="1"/>
</dbReference>
<dbReference type="PROSITE" id="PS51571">
    <property type="entry name" value="SAM_MT43_PR_SET"/>
    <property type="match status" value="1"/>
</dbReference>
<dbReference type="GO" id="GO:0043516">
    <property type="term" value="P:regulation of DNA damage response, signal transduction by p53 class mediator"/>
    <property type="evidence" value="ECO:0007669"/>
    <property type="project" value="TreeGrafter"/>
</dbReference>
<evidence type="ECO:0000256" key="5">
    <source>
        <dbReference type="ARBA" id="ARBA00022603"/>
    </source>
</evidence>
<keyword evidence="5" id="KW-0489">Methyltransferase</keyword>
<feature type="compositionally biased region" description="Polar residues" evidence="13">
    <location>
        <begin position="143"/>
        <end position="153"/>
    </location>
</feature>
<dbReference type="EMBL" id="MTYJ01000052">
    <property type="protein sequence ID" value="OQV18190.1"/>
    <property type="molecule type" value="Genomic_DNA"/>
</dbReference>
<dbReference type="GO" id="GO:0032259">
    <property type="term" value="P:methylation"/>
    <property type="evidence" value="ECO:0007669"/>
    <property type="project" value="UniProtKB-KW"/>
</dbReference>
<comment type="subcellular location">
    <subcellularLocation>
        <location evidence="2">Chromosome</location>
    </subcellularLocation>
    <subcellularLocation>
        <location evidence="1">Nucleus</location>
    </subcellularLocation>
</comment>
<keyword evidence="4" id="KW-0158">Chromosome</keyword>
<dbReference type="CDD" id="cd10528">
    <property type="entry name" value="SET_SETD8"/>
    <property type="match status" value="1"/>
</dbReference>
<dbReference type="SMART" id="SM00317">
    <property type="entry name" value="SET"/>
    <property type="match status" value="1"/>
</dbReference>